<protein>
    <submittedName>
        <fullName evidence="1">Uncharacterized protein</fullName>
    </submittedName>
</protein>
<comment type="caution">
    <text evidence="1">The sequence shown here is derived from an EMBL/GenBank/DDBJ whole genome shotgun (WGS) entry which is preliminary data.</text>
</comment>
<organism evidence="1 2">
    <name type="scientific">Candidatus Thermofonsia Clade 1 bacterium</name>
    <dbReference type="NCBI Taxonomy" id="2364210"/>
    <lineage>
        <taxon>Bacteria</taxon>
        <taxon>Bacillati</taxon>
        <taxon>Chloroflexota</taxon>
        <taxon>Candidatus Thermofontia</taxon>
        <taxon>Candidatus Thermofonsia Clade 1</taxon>
    </lineage>
</organism>
<dbReference type="EMBL" id="PGTM01000309">
    <property type="protein sequence ID" value="PJF34660.1"/>
    <property type="molecule type" value="Genomic_DNA"/>
</dbReference>
<evidence type="ECO:0000313" key="2">
    <source>
        <dbReference type="Proteomes" id="UP000229681"/>
    </source>
</evidence>
<dbReference type="AlphaFoldDB" id="A0A2M8PAS6"/>
<reference evidence="1 2" key="1">
    <citation type="submission" date="2017-11" db="EMBL/GenBank/DDBJ databases">
        <title>Evolution of Phototrophy in the Chloroflexi Phylum Driven by Horizontal Gene Transfer.</title>
        <authorList>
            <person name="Ward L.M."/>
            <person name="Hemp J."/>
            <person name="Shih P.M."/>
            <person name="Mcglynn S.E."/>
            <person name="Fischer W."/>
        </authorList>
    </citation>
    <scope>NUCLEOTIDE SEQUENCE [LARGE SCALE GENOMIC DNA]</scope>
    <source>
        <strain evidence="1">JP3_13</strain>
    </source>
</reference>
<proteinExistence type="predicted"/>
<dbReference type="Proteomes" id="UP000229681">
    <property type="component" value="Unassembled WGS sequence"/>
</dbReference>
<evidence type="ECO:0000313" key="1">
    <source>
        <dbReference type="EMBL" id="PJF34660.1"/>
    </source>
</evidence>
<gene>
    <name evidence="1" type="ORF">CUN49_14530</name>
</gene>
<feature type="non-terminal residue" evidence="1">
    <location>
        <position position="1"/>
    </location>
</feature>
<name>A0A2M8PAS6_9CHLR</name>
<sequence>LDAYGRLVAQRDAEPNNNRALTTLWQPNEPVRDTHGVIIAPNLPSGTYQIVVILYRLDDGVRLLVNGSDALPIGTLWID</sequence>
<accession>A0A2M8PAS6</accession>